<dbReference type="AlphaFoldDB" id="A0A183TEK9"/>
<dbReference type="Proteomes" id="UP000275846">
    <property type="component" value="Unassembled WGS sequence"/>
</dbReference>
<dbReference type="WBParaSite" id="SSLN_0001546601-mRNA-1">
    <property type="protein sequence ID" value="SSLN_0001546601-mRNA-1"/>
    <property type="gene ID" value="SSLN_0001546601"/>
</dbReference>
<feature type="region of interest" description="Disordered" evidence="1">
    <location>
        <begin position="337"/>
        <end position="363"/>
    </location>
</feature>
<protein>
    <submittedName>
        <fullName evidence="4">IPT/TIG domain-containing protein</fullName>
    </submittedName>
</protein>
<accession>A0A183TEK9</accession>
<evidence type="ECO:0000313" key="3">
    <source>
        <dbReference type="Proteomes" id="UP000275846"/>
    </source>
</evidence>
<dbReference type="EMBL" id="UYSU01039416">
    <property type="protein sequence ID" value="VDM01293.1"/>
    <property type="molecule type" value="Genomic_DNA"/>
</dbReference>
<name>A0A183TEK9_SCHSO</name>
<reference evidence="2 3" key="2">
    <citation type="submission" date="2018-11" db="EMBL/GenBank/DDBJ databases">
        <authorList>
            <consortium name="Pathogen Informatics"/>
        </authorList>
    </citation>
    <scope>NUCLEOTIDE SEQUENCE [LARGE SCALE GENOMIC DNA]</scope>
    <source>
        <strain evidence="2 3">NST_G2</strain>
    </source>
</reference>
<proteinExistence type="predicted"/>
<evidence type="ECO:0000313" key="4">
    <source>
        <dbReference type="WBParaSite" id="SSLN_0001546601-mRNA-1"/>
    </source>
</evidence>
<gene>
    <name evidence="2" type="ORF">SSLN_LOCUS14907</name>
</gene>
<keyword evidence="3" id="KW-1185">Reference proteome</keyword>
<sequence length="480" mass="52051">MTSDCDVFAGAVSIAGRVNIDVVDEQEGALLTGNFDLSEVAQKVSESTRCEYWGPTVVTGGAECYDGLTLQLEGKGSDIKVVVNDVMLTDDHRGKVPAAGKHLTAGKVRVEVLEGDASKSGPTVISLKFSEPVTMKWVAEYVDDPRFSFGGARRPSIQFTSDAYKLLAMTEAVDAAVAESKRISREVIGRAEQRLTAHEGRNRVTSRQLAQTAICHAENRFFEHEARSVQKLDSVATRSMQAQLFTPASTERAEVSWTKALEDQKVLMNPSSRVSSYDVSSTSTTTSYKDIAFNAQEHASRLSAATANCGAEEGVVGSSNSAVGGLNPRVTSPATGTYFDEETSATDPLTTSSTTSGIRGRAQSTEVQGSQSRCLHERPLSCCHQQTGQSITLMQSLRMTASMLRSYAASTETVDVQAFLPFIQLVEEISQRQRTKPGEALNLTTAKLLQTLLAEAMQRFSALQEKCEVRVRPCSHPRNR</sequence>
<evidence type="ECO:0000313" key="2">
    <source>
        <dbReference type="EMBL" id="VDM01293.1"/>
    </source>
</evidence>
<reference evidence="4" key="1">
    <citation type="submission" date="2016-06" db="UniProtKB">
        <authorList>
            <consortium name="WormBaseParasite"/>
        </authorList>
    </citation>
    <scope>IDENTIFICATION</scope>
</reference>
<organism evidence="4">
    <name type="scientific">Schistocephalus solidus</name>
    <name type="common">Tapeworm</name>
    <dbReference type="NCBI Taxonomy" id="70667"/>
    <lineage>
        <taxon>Eukaryota</taxon>
        <taxon>Metazoa</taxon>
        <taxon>Spiralia</taxon>
        <taxon>Lophotrochozoa</taxon>
        <taxon>Platyhelminthes</taxon>
        <taxon>Cestoda</taxon>
        <taxon>Eucestoda</taxon>
        <taxon>Diphyllobothriidea</taxon>
        <taxon>Diphyllobothriidae</taxon>
        <taxon>Schistocephalus</taxon>
    </lineage>
</organism>
<evidence type="ECO:0000256" key="1">
    <source>
        <dbReference type="SAM" id="MobiDB-lite"/>
    </source>
</evidence>
<dbReference type="OrthoDB" id="6240060at2759"/>